<reference evidence="3 4" key="1">
    <citation type="submission" date="2018-08" db="EMBL/GenBank/DDBJ databases">
        <title>Chitinophagaceae sp. K23C18032701, a novel bacterium isolated from forest soil.</title>
        <authorList>
            <person name="Wang C."/>
        </authorList>
    </citation>
    <scope>NUCLEOTIDE SEQUENCE [LARGE SCALE GENOMIC DNA]</scope>
    <source>
        <strain evidence="3 4">K23C18032701</strain>
    </source>
</reference>
<dbReference type="EMBL" id="QTJU01000002">
    <property type="protein sequence ID" value="RFM28728.1"/>
    <property type="molecule type" value="Genomic_DNA"/>
</dbReference>
<feature type="domain" description="Ig-like" evidence="2">
    <location>
        <begin position="286"/>
        <end position="367"/>
    </location>
</feature>
<keyword evidence="1" id="KW-0732">Signal</keyword>
<dbReference type="Pfam" id="PF18962">
    <property type="entry name" value="Por_Secre_tail"/>
    <property type="match status" value="1"/>
</dbReference>
<comment type="caution">
    <text evidence="3">The sequence shown here is derived from an EMBL/GenBank/DDBJ whole genome shotgun (WGS) entry which is preliminary data.</text>
</comment>
<dbReference type="Proteomes" id="UP000261284">
    <property type="component" value="Unassembled WGS sequence"/>
</dbReference>
<proteinExistence type="predicted"/>
<protein>
    <submittedName>
        <fullName evidence="3">T9SS C-terminal target domain-containing protein</fullName>
    </submittedName>
</protein>
<dbReference type="OrthoDB" id="599549at2"/>
<dbReference type="RefSeq" id="WP_116846717.1">
    <property type="nucleotide sequence ID" value="NZ_QTJU01000002.1"/>
</dbReference>
<dbReference type="AlphaFoldDB" id="A0A3E1NLQ5"/>
<gene>
    <name evidence="3" type="ORF">DXN05_08075</name>
</gene>
<accession>A0A3E1NLQ5</accession>
<dbReference type="InterPro" id="IPR007110">
    <property type="entry name" value="Ig-like_dom"/>
</dbReference>
<evidence type="ECO:0000256" key="1">
    <source>
        <dbReference type="SAM" id="SignalP"/>
    </source>
</evidence>
<dbReference type="InterPro" id="IPR026444">
    <property type="entry name" value="Secre_tail"/>
</dbReference>
<feature type="chain" id="PRO_5017565771" evidence="1">
    <location>
        <begin position="20"/>
        <end position="617"/>
    </location>
</feature>
<organism evidence="3 4">
    <name type="scientific">Deminuibacter soli</name>
    <dbReference type="NCBI Taxonomy" id="2291815"/>
    <lineage>
        <taxon>Bacteria</taxon>
        <taxon>Pseudomonadati</taxon>
        <taxon>Bacteroidota</taxon>
        <taxon>Chitinophagia</taxon>
        <taxon>Chitinophagales</taxon>
        <taxon>Chitinophagaceae</taxon>
        <taxon>Deminuibacter</taxon>
    </lineage>
</organism>
<name>A0A3E1NLQ5_9BACT</name>
<evidence type="ECO:0000313" key="3">
    <source>
        <dbReference type="EMBL" id="RFM28728.1"/>
    </source>
</evidence>
<dbReference type="PROSITE" id="PS50835">
    <property type="entry name" value="IG_LIKE"/>
    <property type="match status" value="1"/>
</dbReference>
<keyword evidence="4" id="KW-1185">Reference proteome</keyword>
<sequence length="617" mass="65924">MKPFSLNLLALLCFASSYARPHDKLYGHNAARASNSETAGNAFFTDSTLLGSRYLCSDNAVVSLVAPQPSGVTYAWYKNGTLLPGETSYTLTLLGTSIANGDSARYYAVITSGVTSWNTETAVVKKYKGIPPYELSITSASDIDNSLNTNVVCFNNTATLTTTQRFATYNWGTKPDGTATVDNAAIHHVGLTETLLYLTVSDSITGCTSNPVPVNVKRNQFDAPTLQLSNDSLYGNNVKPGTPSYRWYEEGKLISGQSKKYFVPKETGTYSVATSLDATCWLASAPLAVIVPGKSDTALTVSGKTSFCSGDTAILKAGKNITYRWFKNNAAISGATSASLIVTASGTYYAVVSNGLSNDTTRKIVITAYVPAKPVVIIGERGTIDNGENYCYSGTSSTLGTDGAYKSYIWTLPNTTITSGSGVTIGNGNAGTVSVRGIDTNTCVTPAFSFNVINSAADSVPVVTRSGDNLNSSPSTYYRWYFNNTLMAGQTKSFIPVTKQGIYFVSTSSNNLCWNESLKYIALTAANTTPGDSVKVTVYPNPVTGPFNIVLSYKNVKSVTVKVTIVTTGGNVVWQSNKLLFRDKWIRIPIPANLSAGMYIAKVVANDESRSVQILVN</sequence>
<dbReference type="Gene3D" id="2.60.40.10">
    <property type="entry name" value="Immunoglobulins"/>
    <property type="match status" value="2"/>
</dbReference>
<dbReference type="InterPro" id="IPR013783">
    <property type="entry name" value="Ig-like_fold"/>
</dbReference>
<evidence type="ECO:0000259" key="2">
    <source>
        <dbReference type="PROSITE" id="PS50835"/>
    </source>
</evidence>
<evidence type="ECO:0000313" key="4">
    <source>
        <dbReference type="Proteomes" id="UP000261284"/>
    </source>
</evidence>
<dbReference type="NCBIfam" id="TIGR04183">
    <property type="entry name" value="Por_Secre_tail"/>
    <property type="match status" value="1"/>
</dbReference>
<feature type="signal peptide" evidence="1">
    <location>
        <begin position="1"/>
        <end position="19"/>
    </location>
</feature>